<gene>
    <name evidence="1" type="ORF">RUMOBE_00100</name>
</gene>
<dbReference type="AlphaFoldDB" id="A5ZM82"/>
<dbReference type="EMBL" id="AAVO02000001">
    <property type="protein sequence ID" value="EDM88977.1"/>
    <property type="molecule type" value="Genomic_DNA"/>
</dbReference>
<organism evidence="1 2">
    <name type="scientific">Blautia obeum ATCC 29174</name>
    <dbReference type="NCBI Taxonomy" id="411459"/>
    <lineage>
        <taxon>Bacteria</taxon>
        <taxon>Bacillati</taxon>
        <taxon>Bacillota</taxon>
        <taxon>Clostridia</taxon>
        <taxon>Lachnospirales</taxon>
        <taxon>Lachnospiraceae</taxon>
        <taxon>Blautia</taxon>
    </lineage>
</organism>
<protein>
    <submittedName>
        <fullName evidence="1">Uncharacterized protein</fullName>
    </submittedName>
</protein>
<dbReference type="Proteomes" id="UP000006002">
    <property type="component" value="Unassembled WGS sequence"/>
</dbReference>
<comment type="caution">
    <text evidence="1">The sequence shown here is derived from an EMBL/GenBank/DDBJ whole genome shotgun (WGS) entry which is preliminary data.</text>
</comment>
<proteinExistence type="predicted"/>
<reference evidence="1 2" key="1">
    <citation type="submission" date="2007-03" db="EMBL/GenBank/DDBJ databases">
        <authorList>
            <person name="Fulton L."/>
            <person name="Clifton S."/>
            <person name="Fulton B."/>
            <person name="Xu J."/>
            <person name="Minx P."/>
            <person name="Pepin K.H."/>
            <person name="Johnson M."/>
            <person name="Thiruvilangam P."/>
            <person name="Bhonagiri V."/>
            <person name="Nash W.E."/>
            <person name="Mardis E.R."/>
            <person name="Wilson R.K."/>
        </authorList>
    </citation>
    <scope>NUCLEOTIDE SEQUENCE [LARGE SCALE GENOMIC DNA]</scope>
    <source>
        <strain evidence="1 2">ATCC 29174</strain>
    </source>
</reference>
<name>A5ZM82_9FIRM</name>
<dbReference type="HOGENOM" id="CLU_2647293_0_0_9"/>
<reference evidence="1 2" key="2">
    <citation type="submission" date="2007-04" db="EMBL/GenBank/DDBJ databases">
        <title>Draft genome sequence of Ruminococcus obeum (ATCC 29174).</title>
        <authorList>
            <person name="Sudarsanam P."/>
            <person name="Ley R."/>
            <person name="Guruge J."/>
            <person name="Turnbaugh P.J."/>
            <person name="Mahowald M."/>
            <person name="Liep D."/>
            <person name="Gordon J."/>
        </authorList>
    </citation>
    <scope>NUCLEOTIDE SEQUENCE [LARGE SCALE GENOMIC DNA]</scope>
    <source>
        <strain evidence="1 2">ATCC 29174</strain>
    </source>
</reference>
<evidence type="ECO:0000313" key="2">
    <source>
        <dbReference type="Proteomes" id="UP000006002"/>
    </source>
</evidence>
<accession>A5ZM82</accession>
<sequence>MIWKMREEELIVYIYLKSSDKYRKYLNLTSYSYTQKKEQSPDILTQQISVDSDCANDGCVALSEHPWVRVCKSSHR</sequence>
<evidence type="ECO:0000313" key="1">
    <source>
        <dbReference type="EMBL" id="EDM88977.1"/>
    </source>
</evidence>